<evidence type="ECO:0000256" key="1">
    <source>
        <dbReference type="SAM" id="MobiDB-lite"/>
    </source>
</evidence>
<feature type="region of interest" description="Disordered" evidence="1">
    <location>
        <begin position="1"/>
        <end position="50"/>
    </location>
</feature>
<feature type="compositionally biased region" description="Acidic residues" evidence="1">
    <location>
        <begin position="38"/>
        <end position="50"/>
    </location>
</feature>
<dbReference type="EMBL" id="CAJVQB010001222">
    <property type="protein sequence ID" value="CAG8526787.1"/>
    <property type="molecule type" value="Genomic_DNA"/>
</dbReference>
<sequence length="50" mass="5882">MKAFSEETRNNNSCEDDNKYGSNEDSDLNNQEGHEEDIYYEDEVIEYANL</sequence>
<reference evidence="2 3" key="1">
    <citation type="submission" date="2021-06" db="EMBL/GenBank/DDBJ databases">
        <authorList>
            <person name="Kallberg Y."/>
            <person name="Tangrot J."/>
            <person name="Rosling A."/>
        </authorList>
    </citation>
    <scope>NUCLEOTIDE SEQUENCE [LARGE SCALE GENOMIC DNA]</scope>
    <source>
        <strain evidence="2 3">120-4 pot B 10/14</strain>
    </source>
</reference>
<organism evidence="2 3">
    <name type="scientific">Gigaspora margarita</name>
    <dbReference type="NCBI Taxonomy" id="4874"/>
    <lineage>
        <taxon>Eukaryota</taxon>
        <taxon>Fungi</taxon>
        <taxon>Fungi incertae sedis</taxon>
        <taxon>Mucoromycota</taxon>
        <taxon>Glomeromycotina</taxon>
        <taxon>Glomeromycetes</taxon>
        <taxon>Diversisporales</taxon>
        <taxon>Gigasporaceae</taxon>
        <taxon>Gigaspora</taxon>
    </lineage>
</organism>
<protein>
    <submittedName>
        <fullName evidence="2">44848_t:CDS:1</fullName>
    </submittedName>
</protein>
<keyword evidence="3" id="KW-1185">Reference proteome</keyword>
<name>A0ABM8W514_GIGMA</name>
<accession>A0ABM8W514</accession>
<gene>
    <name evidence="2" type="ORF">GMARGA_LOCUS3428</name>
</gene>
<evidence type="ECO:0000313" key="3">
    <source>
        <dbReference type="Proteomes" id="UP000789901"/>
    </source>
</evidence>
<comment type="caution">
    <text evidence="2">The sequence shown here is derived from an EMBL/GenBank/DDBJ whole genome shotgun (WGS) entry which is preliminary data.</text>
</comment>
<evidence type="ECO:0000313" key="2">
    <source>
        <dbReference type="EMBL" id="CAG8526787.1"/>
    </source>
</evidence>
<feature type="compositionally biased region" description="Polar residues" evidence="1">
    <location>
        <begin position="20"/>
        <end position="31"/>
    </location>
</feature>
<dbReference type="Proteomes" id="UP000789901">
    <property type="component" value="Unassembled WGS sequence"/>
</dbReference>
<proteinExistence type="predicted"/>